<dbReference type="OrthoDB" id="198000at2759"/>
<dbReference type="PANTHER" id="PTHR14859">
    <property type="entry name" value="CALCOFLUOR WHITE HYPERSENSITIVE PROTEIN PRECURSOR"/>
    <property type="match status" value="1"/>
</dbReference>
<protein>
    <recommendedName>
        <fullName evidence="2">Endonuclease/exonuclease/phosphatase domain-containing protein</fullName>
    </recommendedName>
</protein>
<dbReference type="InterPro" id="IPR036691">
    <property type="entry name" value="Endo/exonu/phosph_ase_sf"/>
</dbReference>
<reference evidence="4" key="1">
    <citation type="journal article" date="2023" name="Commun. Biol.">
        <title>Genome analysis of Parmales, the sister group of diatoms, reveals the evolutionary specialization of diatoms from phago-mixotrophs to photoautotrophs.</title>
        <authorList>
            <person name="Ban H."/>
            <person name="Sato S."/>
            <person name="Yoshikawa S."/>
            <person name="Yamada K."/>
            <person name="Nakamura Y."/>
            <person name="Ichinomiya M."/>
            <person name="Sato N."/>
            <person name="Blanc-Mathieu R."/>
            <person name="Endo H."/>
            <person name="Kuwata A."/>
            <person name="Ogata H."/>
        </authorList>
    </citation>
    <scope>NUCLEOTIDE SEQUENCE [LARGE SCALE GENOMIC DNA]</scope>
    <source>
        <strain evidence="4">NIES 3700</strain>
    </source>
</reference>
<accession>A0A9W7DT48</accession>
<feature type="domain" description="Endonuclease/exonuclease/phosphatase" evidence="2">
    <location>
        <begin position="17"/>
        <end position="318"/>
    </location>
</feature>
<dbReference type="AlphaFoldDB" id="A0A9W7DT48"/>
<dbReference type="EMBL" id="BRXW01000443">
    <property type="protein sequence ID" value="GMH55309.1"/>
    <property type="molecule type" value="Genomic_DNA"/>
</dbReference>
<keyword evidence="1" id="KW-0472">Membrane</keyword>
<dbReference type="Proteomes" id="UP001165122">
    <property type="component" value="Unassembled WGS sequence"/>
</dbReference>
<evidence type="ECO:0000256" key="1">
    <source>
        <dbReference type="SAM" id="Phobius"/>
    </source>
</evidence>
<keyword evidence="1" id="KW-1133">Transmembrane helix</keyword>
<organism evidence="3 4">
    <name type="scientific">Triparma laevis f. longispina</name>
    <dbReference type="NCBI Taxonomy" id="1714387"/>
    <lineage>
        <taxon>Eukaryota</taxon>
        <taxon>Sar</taxon>
        <taxon>Stramenopiles</taxon>
        <taxon>Ochrophyta</taxon>
        <taxon>Bolidophyceae</taxon>
        <taxon>Parmales</taxon>
        <taxon>Triparmaceae</taxon>
        <taxon>Triparma</taxon>
    </lineage>
</organism>
<name>A0A9W7DT48_9STRA</name>
<dbReference type="Pfam" id="PF03372">
    <property type="entry name" value="Exo_endo_phos"/>
    <property type="match status" value="1"/>
</dbReference>
<keyword evidence="1" id="KW-0812">Transmembrane</keyword>
<proteinExistence type="predicted"/>
<comment type="caution">
    <text evidence="3">The sequence shown here is derived from an EMBL/GenBank/DDBJ whole genome shotgun (WGS) entry which is preliminary data.</text>
</comment>
<dbReference type="GO" id="GO:0016020">
    <property type="term" value="C:membrane"/>
    <property type="evidence" value="ECO:0007669"/>
    <property type="project" value="GOC"/>
</dbReference>
<gene>
    <name evidence="3" type="ORF">TrLO_g5120</name>
</gene>
<dbReference type="GO" id="GO:0003824">
    <property type="term" value="F:catalytic activity"/>
    <property type="evidence" value="ECO:0007669"/>
    <property type="project" value="InterPro"/>
</dbReference>
<sequence>MDIENVSVGVNDEVAVLTYNVHSCVGSDWRYDCDRVAGNIKGAGVDLVGIQECDVNSSSQKTRIWSETHSDDQVQLLGSLSSHQNTSFAPAIRCLAGPGKLQETFGVGDGEFGIGILTKHVIIEKRVITYKQYKTKTPRNAIACLIKLGVDSSDNDRRIWFINTHLGCHSGDEQFSQSKELYEFIENLIIEFNDTIPIIVVGDTNSPPWFKALRALKGLDVNRGSIFKRVFGLNLLGATGELEGKDEVLKDSWTEYKKKTNVGGGRSFPALGLPGMYWATWFEPCLKLDYILYRGLEIVHTEALNNNNEEVDLMASDHRPMKGRFRFVEGGKGGFERRERGERFYDGEVSWREFFIDLLFVVVVVGGIVGIIVACV</sequence>
<dbReference type="SUPFAM" id="SSF56219">
    <property type="entry name" value="DNase I-like"/>
    <property type="match status" value="1"/>
</dbReference>
<dbReference type="PANTHER" id="PTHR14859:SF15">
    <property type="entry name" value="ENDONUCLEASE_EXONUCLEASE_PHOSPHATASE DOMAIN-CONTAINING PROTEIN"/>
    <property type="match status" value="1"/>
</dbReference>
<evidence type="ECO:0000313" key="4">
    <source>
        <dbReference type="Proteomes" id="UP001165122"/>
    </source>
</evidence>
<dbReference type="Gene3D" id="3.60.10.10">
    <property type="entry name" value="Endonuclease/exonuclease/phosphatase"/>
    <property type="match status" value="1"/>
</dbReference>
<dbReference type="InterPro" id="IPR051916">
    <property type="entry name" value="GPI-anchor_lipid_remodeler"/>
</dbReference>
<evidence type="ECO:0000313" key="3">
    <source>
        <dbReference type="EMBL" id="GMH55309.1"/>
    </source>
</evidence>
<dbReference type="GO" id="GO:0006506">
    <property type="term" value="P:GPI anchor biosynthetic process"/>
    <property type="evidence" value="ECO:0007669"/>
    <property type="project" value="TreeGrafter"/>
</dbReference>
<feature type="transmembrane region" description="Helical" evidence="1">
    <location>
        <begin position="354"/>
        <end position="375"/>
    </location>
</feature>
<keyword evidence="4" id="KW-1185">Reference proteome</keyword>
<evidence type="ECO:0000259" key="2">
    <source>
        <dbReference type="Pfam" id="PF03372"/>
    </source>
</evidence>
<dbReference type="InterPro" id="IPR005135">
    <property type="entry name" value="Endo/exonuclease/phosphatase"/>
</dbReference>